<dbReference type="GO" id="GO:0007060">
    <property type="term" value="P:male meiosis chromosome segregation"/>
    <property type="evidence" value="ECO:0007669"/>
    <property type="project" value="TreeGrafter"/>
</dbReference>
<dbReference type="PANTHER" id="PTHR47083">
    <property type="entry name" value="TESTIS-EXPRESSED PROTEIN 11"/>
    <property type="match status" value="1"/>
</dbReference>
<dbReference type="STRING" id="283909.R7UB60"/>
<evidence type="ECO:0000313" key="3">
    <source>
        <dbReference type="Proteomes" id="UP000014760"/>
    </source>
</evidence>
<proteinExistence type="predicted"/>
<dbReference type="EMBL" id="AMQN01001486">
    <property type="status" value="NOT_ANNOTATED_CDS"/>
    <property type="molecule type" value="Genomic_DNA"/>
</dbReference>
<dbReference type="AlphaFoldDB" id="R7UB60"/>
<dbReference type="EMBL" id="KB303020">
    <property type="protein sequence ID" value="ELU03600.1"/>
    <property type="molecule type" value="Genomic_DNA"/>
</dbReference>
<dbReference type="HOGENOM" id="CLU_089837_0_0_1"/>
<reference evidence="3" key="1">
    <citation type="submission" date="2012-12" db="EMBL/GenBank/DDBJ databases">
        <authorList>
            <person name="Hellsten U."/>
            <person name="Grimwood J."/>
            <person name="Chapman J.A."/>
            <person name="Shapiro H."/>
            <person name="Aerts A."/>
            <person name="Otillar R.P."/>
            <person name="Terry A.Y."/>
            <person name="Boore J.L."/>
            <person name="Simakov O."/>
            <person name="Marletaz F."/>
            <person name="Cho S.-J."/>
            <person name="Edsinger-Gonzales E."/>
            <person name="Havlak P."/>
            <person name="Kuo D.-H."/>
            <person name="Larsson T."/>
            <person name="Lv J."/>
            <person name="Arendt D."/>
            <person name="Savage R."/>
            <person name="Osoegawa K."/>
            <person name="de Jong P."/>
            <person name="Lindberg D.R."/>
            <person name="Seaver E.C."/>
            <person name="Weisblat D.A."/>
            <person name="Putnam N.H."/>
            <person name="Grigoriev I.V."/>
            <person name="Rokhsar D.S."/>
        </authorList>
    </citation>
    <scope>NUCLEOTIDE SEQUENCE</scope>
    <source>
        <strain evidence="3">I ESC-2004</strain>
    </source>
</reference>
<organism evidence="1">
    <name type="scientific">Capitella teleta</name>
    <name type="common">Polychaete worm</name>
    <dbReference type="NCBI Taxonomy" id="283909"/>
    <lineage>
        <taxon>Eukaryota</taxon>
        <taxon>Metazoa</taxon>
        <taxon>Spiralia</taxon>
        <taxon>Lophotrochozoa</taxon>
        <taxon>Annelida</taxon>
        <taxon>Polychaeta</taxon>
        <taxon>Sedentaria</taxon>
        <taxon>Scolecida</taxon>
        <taxon>Capitellidae</taxon>
        <taxon>Capitella</taxon>
    </lineage>
</organism>
<gene>
    <name evidence="1" type="ORF">CAPTEDRAFT_186154</name>
</gene>
<dbReference type="InterPro" id="IPR042861">
    <property type="entry name" value="TEX11"/>
</dbReference>
<name>R7UB60_CAPTE</name>
<dbReference type="EnsemblMetazoa" id="CapteT186154">
    <property type="protein sequence ID" value="CapteP186154"/>
    <property type="gene ID" value="CapteG186154"/>
</dbReference>
<dbReference type="OMA" id="LEPDECA"/>
<protein>
    <submittedName>
        <fullName evidence="1 2">Uncharacterized protein</fullName>
    </submittedName>
</protein>
<dbReference type="PANTHER" id="PTHR47083:SF1">
    <property type="entry name" value="TESTIS-EXPRESSED PROTEIN 11"/>
    <property type="match status" value="1"/>
</dbReference>
<dbReference type="GO" id="GO:0000801">
    <property type="term" value="C:central element"/>
    <property type="evidence" value="ECO:0007669"/>
    <property type="project" value="TreeGrafter"/>
</dbReference>
<accession>R7UB60</accession>
<evidence type="ECO:0000313" key="1">
    <source>
        <dbReference type="EMBL" id="ELU03600.1"/>
    </source>
</evidence>
<reference evidence="2" key="3">
    <citation type="submission" date="2015-06" db="UniProtKB">
        <authorList>
            <consortium name="EnsemblMetazoa"/>
        </authorList>
    </citation>
    <scope>IDENTIFICATION</scope>
</reference>
<dbReference type="Proteomes" id="UP000014760">
    <property type="component" value="Unassembled WGS sequence"/>
</dbReference>
<evidence type="ECO:0000313" key="2">
    <source>
        <dbReference type="EnsemblMetazoa" id="CapteP186154"/>
    </source>
</evidence>
<sequence length="216" mass="24367">MTSILLVLYEVEARVRLADGQAEEALERALTLPHAEPKLFETIAALAVESPSNNRSLSIRALKVAIKKHMSADCADLEKCSKCFHSLIQLTLNGSSASDAESLEEASVYFIDAINLVEQNVRFGMRKTQFTTVSPQESYPEMQVLWLMTKAWNNGVGLYRYRGYYTSAGGLKEALKWVELAMRFLKHLGPTLRQNYSPKMQQVKEEMLIKMNSQAE</sequence>
<reference evidence="1 3" key="2">
    <citation type="journal article" date="2013" name="Nature">
        <title>Insights into bilaterian evolution from three spiralian genomes.</title>
        <authorList>
            <person name="Simakov O."/>
            <person name="Marletaz F."/>
            <person name="Cho S.J."/>
            <person name="Edsinger-Gonzales E."/>
            <person name="Havlak P."/>
            <person name="Hellsten U."/>
            <person name="Kuo D.H."/>
            <person name="Larsson T."/>
            <person name="Lv J."/>
            <person name="Arendt D."/>
            <person name="Savage R."/>
            <person name="Osoegawa K."/>
            <person name="de Jong P."/>
            <person name="Grimwood J."/>
            <person name="Chapman J.A."/>
            <person name="Shapiro H."/>
            <person name="Aerts A."/>
            <person name="Otillar R.P."/>
            <person name="Terry A.Y."/>
            <person name="Boore J.L."/>
            <person name="Grigoriev I.V."/>
            <person name="Lindberg D.R."/>
            <person name="Seaver E.C."/>
            <person name="Weisblat D.A."/>
            <person name="Putnam N.H."/>
            <person name="Rokhsar D.S."/>
        </authorList>
    </citation>
    <scope>NUCLEOTIDE SEQUENCE</scope>
    <source>
        <strain evidence="1 3">I ESC-2004</strain>
    </source>
</reference>
<dbReference type="GO" id="GO:0007130">
    <property type="term" value="P:synaptonemal complex assembly"/>
    <property type="evidence" value="ECO:0007669"/>
    <property type="project" value="TreeGrafter"/>
</dbReference>
<dbReference type="OrthoDB" id="65716at2759"/>
<keyword evidence="3" id="KW-1185">Reference proteome</keyword>
<dbReference type="GO" id="GO:0007131">
    <property type="term" value="P:reciprocal meiotic recombination"/>
    <property type="evidence" value="ECO:0007669"/>
    <property type="project" value="TreeGrafter"/>
</dbReference>